<evidence type="ECO:0000313" key="4">
    <source>
        <dbReference type="EMBL" id="VEI00767.1"/>
    </source>
</evidence>
<accession>A0A448NTI1</accession>
<dbReference type="PROSITE" id="PS51257">
    <property type="entry name" value="PROKAR_LIPOPROTEIN"/>
    <property type="match status" value="1"/>
</dbReference>
<dbReference type="GO" id="GO:0004792">
    <property type="term" value="F:thiosulfate-cyanide sulfurtransferase activity"/>
    <property type="evidence" value="ECO:0007669"/>
    <property type="project" value="UniProtKB-EC"/>
</dbReference>
<dbReference type="AlphaFoldDB" id="A0A448NTI1"/>
<sequence length="124" mass="13801">MNLKQFLILLLISVGFVSCNNLVAPSQVSRAEVKGMVNDSETLLIDVRIPKEFAEETVEGAINIPLATIEDNLDLFKNKKQIIIFCNSGRQSNLAIELLKKKGITNVYNGKNVQNVEAIKNEQK</sequence>
<dbReference type="InterPro" id="IPR050229">
    <property type="entry name" value="GlpE_sulfurtransferase"/>
</dbReference>
<feature type="signal peptide" evidence="1">
    <location>
        <begin position="1"/>
        <end position="23"/>
    </location>
</feature>
<dbReference type="Proteomes" id="UP000028349">
    <property type="component" value="Unassembled WGS sequence"/>
</dbReference>
<evidence type="ECO:0000313" key="6">
    <source>
        <dbReference type="Proteomes" id="UP000270036"/>
    </source>
</evidence>
<reference evidence="4 6" key="2">
    <citation type="submission" date="2018-12" db="EMBL/GenBank/DDBJ databases">
        <authorList>
            <consortium name="Pathogen Informatics"/>
        </authorList>
    </citation>
    <scope>NUCLEOTIDE SEQUENCE [LARGE SCALE GENOMIC DNA]</scope>
    <source>
        <strain evidence="4 6">NCTC13489</strain>
    </source>
</reference>
<dbReference type="KEGG" id="cant:NCTC13489_02319"/>
<protein>
    <submittedName>
        <fullName evidence="4">Thiosulfate sulfurtransferase PspE</fullName>
        <ecNumber evidence="4">2.8.1.1</ecNumber>
    </submittedName>
</protein>
<dbReference type="EMBL" id="LR134441">
    <property type="protein sequence ID" value="VEI00767.1"/>
    <property type="molecule type" value="Genomic_DNA"/>
</dbReference>
<feature type="chain" id="PRO_5019207112" evidence="1">
    <location>
        <begin position="24"/>
        <end position="124"/>
    </location>
</feature>
<keyword evidence="4" id="KW-0808">Transferase</keyword>
<dbReference type="RefSeq" id="WP_034718330.1">
    <property type="nucleotide sequence ID" value="NZ_FOIX01000001.1"/>
</dbReference>
<dbReference type="PANTHER" id="PTHR43031">
    <property type="entry name" value="FAD-DEPENDENT OXIDOREDUCTASE"/>
    <property type="match status" value="1"/>
</dbReference>
<dbReference type="Gene3D" id="3.40.250.10">
    <property type="entry name" value="Rhodanese-like domain"/>
    <property type="match status" value="1"/>
</dbReference>
<dbReference type="SUPFAM" id="SSF52821">
    <property type="entry name" value="Rhodanese/Cell cycle control phosphatase"/>
    <property type="match status" value="1"/>
</dbReference>
<dbReference type="CDD" id="cd00158">
    <property type="entry name" value="RHOD"/>
    <property type="match status" value="1"/>
</dbReference>
<dbReference type="Proteomes" id="UP000270036">
    <property type="component" value="Chromosome"/>
</dbReference>
<dbReference type="STRING" id="266748.HY04_06535"/>
<keyword evidence="5" id="KW-1185">Reference proteome</keyword>
<dbReference type="EMBL" id="JPEP01000002">
    <property type="protein sequence ID" value="KEY18174.1"/>
    <property type="molecule type" value="Genomic_DNA"/>
</dbReference>
<feature type="domain" description="Rhodanese" evidence="2">
    <location>
        <begin position="38"/>
        <end position="118"/>
    </location>
</feature>
<dbReference type="Pfam" id="PF00581">
    <property type="entry name" value="Rhodanese"/>
    <property type="match status" value="1"/>
</dbReference>
<proteinExistence type="predicted"/>
<evidence type="ECO:0000256" key="1">
    <source>
        <dbReference type="SAM" id="SignalP"/>
    </source>
</evidence>
<evidence type="ECO:0000313" key="3">
    <source>
        <dbReference type="EMBL" id="KEY18174.1"/>
    </source>
</evidence>
<keyword evidence="1" id="KW-0732">Signal</keyword>
<reference evidence="3 5" key="1">
    <citation type="submission" date="2014-07" db="EMBL/GenBank/DDBJ databases">
        <authorList>
            <person name="Pisani N.G."/>
            <person name="Newman J.D."/>
        </authorList>
    </citation>
    <scope>NUCLEOTIDE SEQUENCE [LARGE SCALE GENOMIC DNA]</scope>
    <source>
        <strain evidence="3 5">LMG 24720</strain>
    </source>
</reference>
<dbReference type="PROSITE" id="PS50206">
    <property type="entry name" value="RHODANESE_3"/>
    <property type="match status" value="1"/>
</dbReference>
<organism evidence="4 6">
    <name type="scientific">Kaistella antarctica</name>
    <dbReference type="NCBI Taxonomy" id="266748"/>
    <lineage>
        <taxon>Bacteria</taxon>
        <taxon>Pseudomonadati</taxon>
        <taxon>Bacteroidota</taxon>
        <taxon>Flavobacteriia</taxon>
        <taxon>Flavobacteriales</taxon>
        <taxon>Weeksellaceae</taxon>
        <taxon>Chryseobacterium group</taxon>
        <taxon>Kaistella</taxon>
    </lineage>
</organism>
<dbReference type="SMART" id="SM00450">
    <property type="entry name" value="RHOD"/>
    <property type="match status" value="1"/>
</dbReference>
<evidence type="ECO:0000313" key="5">
    <source>
        <dbReference type="Proteomes" id="UP000028349"/>
    </source>
</evidence>
<name>A0A448NTI1_9FLAO</name>
<dbReference type="EC" id="2.8.1.1" evidence="4"/>
<dbReference type="PANTHER" id="PTHR43031:SF1">
    <property type="entry name" value="PYRIDINE NUCLEOTIDE-DISULPHIDE OXIDOREDUCTASE"/>
    <property type="match status" value="1"/>
</dbReference>
<evidence type="ECO:0000259" key="2">
    <source>
        <dbReference type="PROSITE" id="PS50206"/>
    </source>
</evidence>
<dbReference type="InterPro" id="IPR036873">
    <property type="entry name" value="Rhodanese-like_dom_sf"/>
</dbReference>
<dbReference type="OrthoDB" id="1450994at2"/>
<gene>
    <name evidence="4" type="primary">pspE_3</name>
    <name evidence="3" type="ORF">HY04_06535</name>
    <name evidence="4" type="ORF">NCTC13489_02319</name>
</gene>
<dbReference type="InterPro" id="IPR001763">
    <property type="entry name" value="Rhodanese-like_dom"/>
</dbReference>